<dbReference type="InterPro" id="IPR013249">
    <property type="entry name" value="RNA_pol_sigma70_r4_t2"/>
</dbReference>
<dbReference type="SUPFAM" id="SSF88946">
    <property type="entry name" value="Sigma2 domain of RNA polymerase sigma factors"/>
    <property type="match status" value="1"/>
</dbReference>
<evidence type="ECO:0000313" key="9">
    <source>
        <dbReference type="Proteomes" id="UP000031014"/>
    </source>
</evidence>
<dbReference type="RefSeq" id="WP_041966441.1">
    <property type="nucleotide sequence ID" value="NZ_BASE01000066.1"/>
</dbReference>
<protein>
    <submittedName>
        <fullName evidence="8">RNA polymerase ECF-type sigma factor</fullName>
    </submittedName>
</protein>
<dbReference type="Pfam" id="PF08281">
    <property type="entry name" value="Sigma70_r4_2"/>
    <property type="match status" value="1"/>
</dbReference>
<dbReference type="GO" id="GO:0016987">
    <property type="term" value="F:sigma factor activity"/>
    <property type="evidence" value="ECO:0007669"/>
    <property type="project" value="UniProtKB-KW"/>
</dbReference>
<dbReference type="SUPFAM" id="SSF88659">
    <property type="entry name" value="Sigma3 and sigma4 domains of RNA polymerase sigma factors"/>
    <property type="match status" value="1"/>
</dbReference>
<dbReference type="InterPro" id="IPR039425">
    <property type="entry name" value="RNA_pol_sigma-70-like"/>
</dbReference>
<keyword evidence="9" id="KW-1185">Reference proteome</keyword>
<reference evidence="8 9" key="1">
    <citation type="submission" date="2013-06" db="EMBL/GenBank/DDBJ databases">
        <title>Whole genome shotgun sequence of Bacillus selenatarsenatis SF-1.</title>
        <authorList>
            <person name="Kuroda M."/>
            <person name="Sei K."/>
            <person name="Yamashita M."/>
            <person name="Ike M."/>
        </authorList>
    </citation>
    <scope>NUCLEOTIDE SEQUENCE [LARGE SCALE GENOMIC DNA]</scope>
    <source>
        <strain evidence="8 9">SF-1</strain>
    </source>
</reference>
<evidence type="ECO:0000259" key="7">
    <source>
        <dbReference type="Pfam" id="PF08281"/>
    </source>
</evidence>
<keyword evidence="3" id="KW-0731">Sigma factor</keyword>
<dbReference type="Proteomes" id="UP000031014">
    <property type="component" value="Unassembled WGS sequence"/>
</dbReference>
<feature type="domain" description="RNA polymerase sigma factor 70 region 4 type 2" evidence="7">
    <location>
        <begin position="101"/>
        <end position="151"/>
    </location>
</feature>
<dbReference type="GO" id="GO:0003677">
    <property type="term" value="F:DNA binding"/>
    <property type="evidence" value="ECO:0007669"/>
    <property type="project" value="UniProtKB-KW"/>
</dbReference>
<dbReference type="AlphaFoldDB" id="A0A0A8X608"/>
<organism evidence="8 9">
    <name type="scientific">Mesobacillus selenatarsenatis (strain DSM 18680 / JCM 14380 / FERM P-15431 / SF-1)</name>
    <dbReference type="NCBI Taxonomy" id="1321606"/>
    <lineage>
        <taxon>Bacteria</taxon>
        <taxon>Bacillati</taxon>
        <taxon>Bacillota</taxon>
        <taxon>Bacilli</taxon>
        <taxon>Bacillales</taxon>
        <taxon>Bacillaceae</taxon>
        <taxon>Mesobacillus</taxon>
    </lineage>
</organism>
<dbReference type="InterPro" id="IPR014284">
    <property type="entry name" value="RNA_pol_sigma-70_dom"/>
</dbReference>
<dbReference type="PANTHER" id="PTHR43133">
    <property type="entry name" value="RNA POLYMERASE ECF-TYPE SIGMA FACTO"/>
    <property type="match status" value="1"/>
</dbReference>
<dbReference type="InterPro" id="IPR013325">
    <property type="entry name" value="RNA_pol_sigma_r2"/>
</dbReference>
<dbReference type="InterPro" id="IPR013324">
    <property type="entry name" value="RNA_pol_sigma_r3/r4-like"/>
</dbReference>
<dbReference type="InterPro" id="IPR036388">
    <property type="entry name" value="WH-like_DNA-bd_sf"/>
</dbReference>
<dbReference type="NCBIfam" id="TIGR02937">
    <property type="entry name" value="sigma70-ECF"/>
    <property type="match status" value="1"/>
</dbReference>
<dbReference type="PANTHER" id="PTHR43133:SF8">
    <property type="entry name" value="RNA POLYMERASE SIGMA FACTOR HI_1459-RELATED"/>
    <property type="match status" value="1"/>
</dbReference>
<evidence type="ECO:0000259" key="6">
    <source>
        <dbReference type="Pfam" id="PF04542"/>
    </source>
</evidence>
<dbReference type="Gene3D" id="1.10.1740.10">
    <property type="match status" value="1"/>
</dbReference>
<keyword evidence="2" id="KW-0805">Transcription regulation</keyword>
<keyword evidence="4" id="KW-0238">DNA-binding</keyword>
<evidence type="ECO:0000256" key="2">
    <source>
        <dbReference type="ARBA" id="ARBA00023015"/>
    </source>
</evidence>
<gene>
    <name evidence="8" type="ORF">SAMD00020551_2867</name>
</gene>
<evidence type="ECO:0000313" key="8">
    <source>
        <dbReference type="EMBL" id="GAM14714.1"/>
    </source>
</evidence>
<evidence type="ECO:0000256" key="5">
    <source>
        <dbReference type="ARBA" id="ARBA00023163"/>
    </source>
</evidence>
<dbReference type="GO" id="GO:0006352">
    <property type="term" value="P:DNA-templated transcription initiation"/>
    <property type="evidence" value="ECO:0007669"/>
    <property type="project" value="InterPro"/>
</dbReference>
<dbReference type="EMBL" id="BASE01000066">
    <property type="protein sequence ID" value="GAM14714.1"/>
    <property type="molecule type" value="Genomic_DNA"/>
</dbReference>
<name>A0A0A8X608_MESS1</name>
<sequence>MSIDKLRRLNRAEDSGIMTHYESLQQYCRFLTKSRWDGDDLVQEVTVKAIRHYEPSQISSPLLKKIAYHQWVDTIRKQGREITGIPENLASFNQGSVRDTVEMVMSKLTPKQAVIFILKEAFRFQSREIAEHLDSTEMAVKAALHRARKRLDREGNLREVDQELNEDEEKLLSDLLCESLQSEDPTVLLENIQEIPALAPCSPEMSLHTRSPLSSFKMAA</sequence>
<accession>A0A0A8X608</accession>
<keyword evidence="5" id="KW-0804">Transcription</keyword>
<evidence type="ECO:0000256" key="1">
    <source>
        <dbReference type="ARBA" id="ARBA00010641"/>
    </source>
</evidence>
<evidence type="ECO:0000256" key="4">
    <source>
        <dbReference type="ARBA" id="ARBA00023125"/>
    </source>
</evidence>
<dbReference type="InterPro" id="IPR007627">
    <property type="entry name" value="RNA_pol_sigma70_r2"/>
</dbReference>
<dbReference type="OrthoDB" id="2381154at2"/>
<comment type="caution">
    <text evidence="8">The sequence shown here is derived from an EMBL/GenBank/DDBJ whole genome shotgun (WGS) entry which is preliminary data.</text>
</comment>
<comment type="similarity">
    <text evidence="1">Belongs to the sigma-70 factor family. ECF subfamily.</text>
</comment>
<evidence type="ECO:0000256" key="3">
    <source>
        <dbReference type="ARBA" id="ARBA00023082"/>
    </source>
</evidence>
<dbReference type="Pfam" id="PF04542">
    <property type="entry name" value="Sigma70_r2"/>
    <property type="match status" value="1"/>
</dbReference>
<dbReference type="STRING" id="1321606.SAMD00020551_2867"/>
<proteinExistence type="inferred from homology"/>
<feature type="domain" description="RNA polymerase sigma-70 region 2" evidence="6">
    <location>
        <begin position="18"/>
        <end position="80"/>
    </location>
</feature>
<dbReference type="Gene3D" id="1.10.10.10">
    <property type="entry name" value="Winged helix-like DNA-binding domain superfamily/Winged helix DNA-binding domain"/>
    <property type="match status" value="1"/>
</dbReference>